<dbReference type="Proteomes" id="UP000800093">
    <property type="component" value="Unassembled WGS sequence"/>
</dbReference>
<dbReference type="Gene3D" id="3.40.50.720">
    <property type="entry name" value="NAD(P)-binding Rossmann-like Domain"/>
    <property type="match status" value="1"/>
</dbReference>
<evidence type="ECO:0000256" key="1">
    <source>
        <dbReference type="ARBA" id="ARBA00023002"/>
    </source>
</evidence>
<keyword evidence="1" id="KW-0560">Oxidoreductase</keyword>
<evidence type="ECO:0000313" key="2">
    <source>
        <dbReference type="EMBL" id="KAF2260399.1"/>
    </source>
</evidence>
<dbReference type="AlphaFoldDB" id="A0A9P4N348"/>
<dbReference type="PANTHER" id="PTHR47534">
    <property type="entry name" value="YALI0E05731P"/>
    <property type="match status" value="1"/>
</dbReference>
<evidence type="ECO:0000313" key="3">
    <source>
        <dbReference type="Proteomes" id="UP000800093"/>
    </source>
</evidence>
<dbReference type="SUPFAM" id="SSF51735">
    <property type="entry name" value="NAD(P)-binding Rossmann-fold domains"/>
    <property type="match status" value="1"/>
</dbReference>
<comment type="caution">
    <text evidence="2">The sequence shown here is derived from an EMBL/GenBank/DDBJ whole genome shotgun (WGS) entry which is preliminary data.</text>
</comment>
<organism evidence="2 3">
    <name type="scientific">Lojkania enalia</name>
    <dbReference type="NCBI Taxonomy" id="147567"/>
    <lineage>
        <taxon>Eukaryota</taxon>
        <taxon>Fungi</taxon>
        <taxon>Dikarya</taxon>
        <taxon>Ascomycota</taxon>
        <taxon>Pezizomycotina</taxon>
        <taxon>Dothideomycetes</taxon>
        <taxon>Pleosporomycetidae</taxon>
        <taxon>Pleosporales</taxon>
        <taxon>Pleosporales incertae sedis</taxon>
        <taxon>Lojkania</taxon>
    </lineage>
</organism>
<dbReference type="InterPro" id="IPR036291">
    <property type="entry name" value="NAD(P)-bd_dom_sf"/>
</dbReference>
<dbReference type="EMBL" id="ML986681">
    <property type="protein sequence ID" value="KAF2260399.1"/>
    <property type="molecule type" value="Genomic_DNA"/>
</dbReference>
<dbReference type="InterPro" id="IPR052228">
    <property type="entry name" value="Sec_Metab_Biosynth_Oxidored"/>
</dbReference>
<gene>
    <name evidence="2" type="ORF">CC78DRAFT_536391</name>
</gene>
<accession>A0A9P4N348</accession>
<keyword evidence="3" id="KW-1185">Reference proteome</keyword>
<dbReference type="GO" id="GO:0016491">
    <property type="term" value="F:oxidoreductase activity"/>
    <property type="evidence" value="ECO:0007669"/>
    <property type="project" value="UniProtKB-KW"/>
</dbReference>
<dbReference type="Pfam" id="PF00106">
    <property type="entry name" value="adh_short"/>
    <property type="match status" value="1"/>
</dbReference>
<dbReference type="OrthoDB" id="2898509at2759"/>
<dbReference type="PANTHER" id="PTHR47534:SF3">
    <property type="entry name" value="ALCOHOL DEHYDROGENASE-LIKE C-TERMINAL DOMAIN-CONTAINING PROTEIN"/>
    <property type="match status" value="1"/>
</dbReference>
<protein>
    <submittedName>
        <fullName evidence="2">Uncharacterized protein</fullName>
    </submittedName>
</protein>
<reference evidence="3" key="1">
    <citation type="journal article" date="2020" name="Stud. Mycol.">
        <title>101 Dothideomycetes genomes: A test case for predicting lifestyles and emergence of pathogens.</title>
        <authorList>
            <person name="Haridas S."/>
            <person name="Albert R."/>
            <person name="Binder M."/>
            <person name="Bloem J."/>
            <person name="LaButti K."/>
            <person name="Salamov A."/>
            <person name="Andreopoulos B."/>
            <person name="Baker S."/>
            <person name="Barry K."/>
            <person name="Bills G."/>
            <person name="Bluhm B."/>
            <person name="Cannon C."/>
            <person name="Castanera R."/>
            <person name="Culley D."/>
            <person name="Daum C."/>
            <person name="Ezra D."/>
            <person name="Gonzalez J."/>
            <person name="Henrissat B."/>
            <person name="Kuo A."/>
            <person name="Liang C."/>
            <person name="Lipzen A."/>
            <person name="Lutzoni F."/>
            <person name="Magnuson J."/>
            <person name="Mondo S."/>
            <person name="Nolan M."/>
            <person name="Ohm R."/>
            <person name="Pangilinan J."/>
            <person name="Park H.-J."/>
            <person name="Ramirez L."/>
            <person name="Alfaro M."/>
            <person name="Sun H."/>
            <person name="Tritt A."/>
            <person name="Yoshinaga Y."/>
            <person name="Zwiers L.-H."/>
            <person name="Turgeon B."/>
            <person name="Goodwin S."/>
            <person name="Spatafora J."/>
            <person name="Crous P."/>
            <person name="Grigoriev I."/>
        </authorList>
    </citation>
    <scope>NUCLEOTIDE SEQUENCE [LARGE SCALE GENOMIC DNA]</scope>
    <source>
        <strain evidence="3">CBS 304.66</strain>
    </source>
</reference>
<proteinExistence type="predicted"/>
<sequence>MVALSDIQASNARLPTHLTAVFVGATSGIGLYTLQSFARNCKNPTAYFIGRSQTSGSRIVSELKTVNPAGTFTFLQSDISLIKNVDAVCTQIKDKEKCINMLVMSQGIMTIGTENEEGILPLASLVLHSRIRFIVNLLPLLQAAPQLRRVLSIFTGTKEGPMPSPDLQMRNSGLSIMKMRAQGASSVTLSLEGVAKGAEDVGFVHAFPGPVRSNIARDSGIFLFLLRGLFKVIGPWVFIPETESGDRHLFLATSGMYPGRKREADGVEVGKEEVKMGTNGEVGSGVYSVDEKCESADEKVTQVLKRLREEGKDEIVWNTIQEDCLRITGREKI</sequence>
<dbReference type="InterPro" id="IPR002347">
    <property type="entry name" value="SDR_fam"/>
</dbReference>
<name>A0A9P4N348_9PLEO</name>